<dbReference type="Pfam" id="PF04749">
    <property type="entry name" value="PLAC8"/>
    <property type="match status" value="1"/>
</dbReference>
<gene>
    <name evidence="2" type="ORF">PF011_g17227</name>
</gene>
<dbReference type="EMBL" id="QXFW01001287">
    <property type="protein sequence ID" value="KAE8993209.1"/>
    <property type="molecule type" value="Genomic_DNA"/>
</dbReference>
<keyword evidence="1" id="KW-0812">Transmembrane</keyword>
<dbReference type="AlphaFoldDB" id="A0A6A3JDK7"/>
<dbReference type="Proteomes" id="UP000460718">
    <property type="component" value="Unassembled WGS sequence"/>
</dbReference>
<sequence>MADVPKTVEIPTAIPVDLEAGGIPPPQMSPQNVNGVQAQQVNVHIAPIQQTPQVYEPPMPGSWVVGLCGCFQDMVPNCCMPWLCPCVSTAQIAKRLGVSSYCCGLGLSVLFLWLGLFPCWVCHLRTATRERFRIPGNCCGDYCEAFWCTSCAVAQIATRAGSYKPGNCSFGSLDTLPPYKPM</sequence>
<comment type="caution">
    <text evidence="2">The sequence shown here is derived from an EMBL/GenBank/DDBJ whole genome shotgun (WGS) entry which is preliminary data.</text>
</comment>
<evidence type="ECO:0000256" key="1">
    <source>
        <dbReference type="SAM" id="Phobius"/>
    </source>
</evidence>
<proteinExistence type="predicted"/>
<evidence type="ECO:0000313" key="3">
    <source>
        <dbReference type="Proteomes" id="UP000460718"/>
    </source>
</evidence>
<name>A0A6A3JDK7_9STRA</name>
<evidence type="ECO:0008006" key="4">
    <source>
        <dbReference type="Google" id="ProtNLM"/>
    </source>
</evidence>
<feature type="transmembrane region" description="Helical" evidence="1">
    <location>
        <begin position="104"/>
        <end position="124"/>
    </location>
</feature>
<organism evidence="2 3">
    <name type="scientific">Phytophthora fragariae</name>
    <dbReference type="NCBI Taxonomy" id="53985"/>
    <lineage>
        <taxon>Eukaryota</taxon>
        <taxon>Sar</taxon>
        <taxon>Stramenopiles</taxon>
        <taxon>Oomycota</taxon>
        <taxon>Peronosporomycetes</taxon>
        <taxon>Peronosporales</taxon>
        <taxon>Peronosporaceae</taxon>
        <taxon>Phytophthora</taxon>
    </lineage>
</organism>
<evidence type="ECO:0000313" key="2">
    <source>
        <dbReference type="EMBL" id="KAE8993209.1"/>
    </source>
</evidence>
<keyword evidence="1" id="KW-0472">Membrane</keyword>
<dbReference type="NCBIfam" id="TIGR01571">
    <property type="entry name" value="A_thal_Cys_rich"/>
    <property type="match status" value="1"/>
</dbReference>
<accession>A0A6A3JDK7</accession>
<reference evidence="2 3" key="1">
    <citation type="submission" date="2018-09" db="EMBL/GenBank/DDBJ databases">
        <title>Genomic investigation of the strawberry pathogen Phytophthora fragariae indicates pathogenicity is determined by transcriptional variation in three key races.</title>
        <authorList>
            <person name="Adams T.M."/>
            <person name="Armitage A.D."/>
            <person name="Sobczyk M.K."/>
            <person name="Bates H.J."/>
            <person name="Dunwell J.M."/>
            <person name="Nellist C.F."/>
            <person name="Harrison R.J."/>
        </authorList>
    </citation>
    <scope>NUCLEOTIDE SEQUENCE [LARGE SCALE GENOMIC DNA]</scope>
    <source>
        <strain evidence="2 3">SCRP245</strain>
    </source>
</reference>
<protein>
    <recommendedName>
        <fullName evidence="4">PLAC8 family protein</fullName>
    </recommendedName>
</protein>
<dbReference type="PANTHER" id="PTHR15907">
    <property type="entry name" value="DUF614 FAMILY PROTEIN-RELATED"/>
    <property type="match status" value="1"/>
</dbReference>
<keyword evidence="1" id="KW-1133">Transmembrane helix</keyword>
<dbReference type="InterPro" id="IPR006461">
    <property type="entry name" value="PLAC_motif_containing"/>
</dbReference>